<reference evidence="5" key="2">
    <citation type="submission" date="2020-05" db="EMBL/GenBank/DDBJ databases">
        <authorList>
            <person name="Kim H.-S."/>
            <person name="Proctor R.H."/>
            <person name="Brown D.W."/>
        </authorList>
    </citation>
    <scope>NUCLEOTIDE SEQUENCE</scope>
    <source>
        <strain evidence="5">NRRL 45417</strain>
    </source>
</reference>
<dbReference type="PROSITE" id="PS01358">
    <property type="entry name" value="ZF_RANBP2_1"/>
    <property type="match status" value="1"/>
</dbReference>
<name>A0A8H4WPK9_9HYPO</name>
<dbReference type="SUPFAM" id="SSF54236">
    <property type="entry name" value="Ubiquitin-like"/>
    <property type="match status" value="1"/>
</dbReference>
<reference evidence="5" key="1">
    <citation type="journal article" date="2020" name="BMC Genomics">
        <title>Correction to: Identification and distribution of gene clusters required for synthesis of sphingolipid metabolism inhibitors in diverse species of the filamentous fungus Fusarium.</title>
        <authorList>
            <person name="Kim H.S."/>
            <person name="Lohmar J.M."/>
            <person name="Busman M."/>
            <person name="Brown D.W."/>
            <person name="Naumann T.A."/>
            <person name="Divon H.H."/>
            <person name="Lysoe E."/>
            <person name="Uhlig S."/>
            <person name="Proctor R.H."/>
        </authorList>
    </citation>
    <scope>NUCLEOTIDE SEQUENCE</scope>
    <source>
        <strain evidence="5">NRRL 45417</strain>
    </source>
</reference>
<comment type="caution">
    <text evidence="5">The sequence shown here is derived from an EMBL/GenBank/DDBJ whole genome shotgun (WGS) entry which is preliminary data.</text>
</comment>
<dbReference type="InterPro" id="IPR001876">
    <property type="entry name" value="Znf_RanBP2"/>
</dbReference>
<dbReference type="EMBL" id="JABFAI010000376">
    <property type="protein sequence ID" value="KAF4945245.1"/>
    <property type="molecule type" value="Genomic_DNA"/>
</dbReference>
<proteinExistence type="predicted"/>
<accession>A0A8H4WPK9</accession>
<dbReference type="OrthoDB" id="1658288at2759"/>
<dbReference type="InterPro" id="IPR029071">
    <property type="entry name" value="Ubiquitin-like_domsf"/>
</dbReference>
<evidence type="ECO:0000256" key="3">
    <source>
        <dbReference type="ARBA" id="ARBA00022833"/>
    </source>
</evidence>
<dbReference type="Gene3D" id="3.10.20.90">
    <property type="entry name" value="Phosphatidylinositol 3-kinase Catalytic Subunit, Chain A, domain 1"/>
    <property type="match status" value="1"/>
</dbReference>
<dbReference type="InterPro" id="IPR000626">
    <property type="entry name" value="Ubiquitin-like_dom"/>
</dbReference>
<evidence type="ECO:0000313" key="5">
    <source>
        <dbReference type="EMBL" id="KAF4945245.1"/>
    </source>
</evidence>
<dbReference type="CDD" id="cd17039">
    <property type="entry name" value="Ubl_ubiquitin_like"/>
    <property type="match status" value="1"/>
</dbReference>
<keyword evidence="6" id="KW-1185">Reference proteome</keyword>
<dbReference type="SMART" id="SM00213">
    <property type="entry name" value="UBQ"/>
    <property type="match status" value="1"/>
</dbReference>
<dbReference type="InterPro" id="IPR019956">
    <property type="entry name" value="Ubiquitin_dom"/>
</dbReference>
<dbReference type="PANTHER" id="PTHR46728">
    <property type="entry name" value="AN1-TYPE ZINC FINGER PROTEIN 4"/>
    <property type="match status" value="1"/>
</dbReference>
<gene>
    <name evidence="5" type="ORF">FGADI_12106</name>
</gene>
<keyword evidence="1" id="KW-0479">Metal-binding</keyword>
<dbReference type="InterPro" id="IPR053061">
    <property type="entry name" value="AN1-type_zinc_finger"/>
</dbReference>
<protein>
    <recommendedName>
        <fullName evidence="4">Ubiquitin-like domain-containing protein</fullName>
    </recommendedName>
</protein>
<evidence type="ECO:0000256" key="2">
    <source>
        <dbReference type="ARBA" id="ARBA00022771"/>
    </source>
</evidence>
<dbReference type="Proteomes" id="UP000604273">
    <property type="component" value="Unassembled WGS sequence"/>
</dbReference>
<dbReference type="AlphaFoldDB" id="A0A8H4WPK9"/>
<dbReference type="Pfam" id="PF00240">
    <property type="entry name" value="ubiquitin"/>
    <property type="match status" value="1"/>
</dbReference>
<evidence type="ECO:0000313" key="6">
    <source>
        <dbReference type="Proteomes" id="UP000604273"/>
    </source>
</evidence>
<organism evidence="5 6">
    <name type="scientific">Fusarium gaditjirri</name>
    <dbReference type="NCBI Taxonomy" id="282569"/>
    <lineage>
        <taxon>Eukaryota</taxon>
        <taxon>Fungi</taxon>
        <taxon>Dikarya</taxon>
        <taxon>Ascomycota</taxon>
        <taxon>Pezizomycotina</taxon>
        <taxon>Sordariomycetes</taxon>
        <taxon>Hypocreomycetidae</taxon>
        <taxon>Hypocreales</taxon>
        <taxon>Nectriaceae</taxon>
        <taxon>Fusarium</taxon>
        <taxon>Fusarium nisikadoi species complex</taxon>
    </lineage>
</organism>
<evidence type="ECO:0000259" key="4">
    <source>
        <dbReference type="PROSITE" id="PS50053"/>
    </source>
</evidence>
<evidence type="ECO:0000256" key="1">
    <source>
        <dbReference type="ARBA" id="ARBA00022723"/>
    </source>
</evidence>
<feature type="domain" description="Ubiquitin-like" evidence="4">
    <location>
        <begin position="195"/>
        <end position="270"/>
    </location>
</feature>
<dbReference type="PRINTS" id="PR00348">
    <property type="entry name" value="UBIQUITIN"/>
</dbReference>
<keyword evidence="3" id="KW-0862">Zinc</keyword>
<sequence length="451" mass="50576">MLEQLTPWVPKASVSERVTLDDLTITFRRTIRVPDNKFSAGLPPNEGKFPLFEVKDYARTLPLSMAQKGGMFIPMYQREALWIDFKSQKRYAIKIYVGDVNIVSGEPSVPTAATSLRRRRLLKEGKSIQDYIVVPEQMWVDGVAVEPGKVRQFVAVPTSTGYSIEAQMKHEETTAGIQFEITRLDPLSSGPKDNINVMVKGLNGEPFNYFLSRFSRVEDLKLLIRARDGIEVNQQKLVWSSQNLEDGKRLCDYKLENGALLYLLVRLRGGSAIVHQPEMSIAAGGLIRQNIVEEPKGLYQKSTTAILNVQILNSASFKRVTGQDPPVSPITARTYARHGYPFYSLDEGPATLSGDFPGLKSLCQLEGRTERNVAGIPIIDVETQEILCAWVCKTCKARNTAVMRVCKSCDRRRPALRKRNKIGLLNPEGPKTPFQFSSEIAEELEKKLTLV</sequence>
<dbReference type="PROSITE" id="PS50053">
    <property type="entry name" value="UBIQUITIN_2"/>
    <property type="match status" value="1"/>
</dbReference>
<keyword evidence="2" id="KW-0863">Zinc-finger</keyword>
<dbReference type="GO" id="GO:0008270">
    <property type="term" value="F:zinc ion binding"/>
    <property type="evidence" value="ECO:0007669"/>
    <property type="project" value="UniProtKB-KW"/>
</dbReference>
<dbReference type="PANTHER" id="PTHR46728:SF1">
    <property type="entry name" value="AN1-TYPE ZINC FINGER PROTEIN 4"/>
    <property type="match status" value="1"/>
</dbReference>